<dbReference type="OrthoDB" id="8191931at2759"/>
<accession>A0A3L8DJJ6</accession>
<reference evidence="2" key="1">
    <citation type="journal article" date="2018" name="Genome Res.">
        <title>The genomic architecture and molecular evolution of ant odorant receptors.</title>
        <authorList>
            <person name="McKenzie S.K."/>
            <person name="Kronauer D.J.C."/>
        </authorList>
    </citation>
    <scope>NUCLEOTIDE SEQUENCE [LARGE SCALE GENOMIC DNA]</scope>
    <source>
        <strain evidence="2">Clonal line C1</strain>
    </source>
</reference>
<comment type="caution">
    <text evidence="2">The sequence shown here is derived from an EMBL/GenBank/DDBJ whole genome shotgun (WGS) entry which is preliminary data.</text>
</comment>
<evidence type="ECO:0000313" key="2">
    <source>
        <dbReference type="EMBL" id="RLU20382.1"/>
    </source>
</evidence>
<gene>
    <name evidence="2" type="ORF">DMN91_006990</name>
</gene>
<keyword evidence="1" id="KW-1133">Transmembrane helix</keyword>
<name>A0A3L8DJJ6_OOCBI</name>
<dbReference type="AlphaFoldDB" id="A0A3L8DJJ6"/>
<evidence type="ECO:0000256" key="1">
    <source>
        <dbReference type="SAM" id="Phobius"/>
    </source>
</evidence>
<sequence>MKCFESFFKHTWRPQQVHQVHQVGPPSRLGPTKTAKMQQHAAGETTELGEVVISTATSSVATPAVRASDAAPCKNGGCKIWRSSRGSSEPRSESPWHLLKTIFLVSVIVAFLLWIIIYTLLDQYRIL</sequence>
<feature type="transmembrane region" description="Helical" evidence="1">
    <location>
        <begin position="101"/>
        <end position="121"/>
    </location>
</feature>
<keyword evidence="1" id="KW-0472">Membrane</keyword>
<proteinExistence type="predicted"/>
<organism evidence="2">
    <name type="scientific">Ooceraea biroi</name>
    <name type="common">Clonal raider ant</name>
    <name type="synonym">Cerapachys biroi</name>
    <dbReference type="NCBI Taxonomy" id="2015173"/>
    <lineage>
        <taxon>Eukaryota</taxon>
        <taxon>Metazoa</taxon>
        <taxon>Ecdysozoa</taxon>
        <taxon>Arthropoda</taxon>
        <taxon>Hexapoda</taxon>
        <taxon>Insecta</taxon>
        <taxon>Pterygota</taxon>
        <taxon>Neoptera</taxon>
        <taxon>Endopterygota</taxon>
        <taxon>Hymenoptera</taxon>
        <taxon>Apocrita</taxon>
        <taxon>Aculeata</taxon>
        <taxon>Formicoidea</taxon>
        <taxon>Formicidae</taxon>
        <taxon>Dorylinae</taxon>
        <taxon>Ooceraea</taxon>
    </lineage>
</organism>
<keyword evidence="1" id="KW-0812">Transmembrane</keyword>
<reference evidence="2" key="2">
    <citation type="submission" date="2018-07" db="EMBL/GenBank/DDBJ databases">
        <authorList>
            <person name="Mckenzie S.K."/>
            <person name="Kronauer D.J.C."/>
        </authorList>
    </citation>
    <scope>NUCLEOTIDE SEQUENCE</scope>
    <source>
        <strain evidence="2">Clonal line C1</strain>
    </source>
</reference>
<protein>
    <submittedName>
        <fullName evidence="2">Uncharacterized protein</fullName>
    </submittedName>
</protein>
<dbReference type="EMBL" id="QOIP01000007">
    <property type="protein sequence ID" value="RLU20382.1"/>
    <property type="molecule type" value="Genomic_DNA"/>
</dbReference>
<dbReference type="Proteomes" id="UP000279307">
    <property type="component" value="Chromosome 7"/>
</dbReference>